<dbReference type="RefSeq" id="WP_138470299.1">
    <property type="nucleotide sequence ID" value="NZ_JBGQQG010000016.1"/>
</dbReference>
<dbReference type="Gene3D" id="3.40.350.10">
    <property type="entry name" value="Creatinase/prolidase N-terminal domain"/>
    <property type="match status" value="1"/>
</dbReference>
<dbReference type="OrthoDB" id="9778159at2"/>
<dbReference type="InterPro" id="IPR000587">
    <property type="entry name" value="Creatinase_N"/>
</dbReference>
<dbReference type="SUPFAM" id="SSF55920">
    <property type="entry name" value="Creatinase/aminopeptidase"/>
    <property type="match status" value="1"/>
</dbReference>
<gene>
    <name evidence="3" type="ORF">FEZ48_00095</name>
</gene>
<evidence type="ECO:0000313" key="4">
    <source>
        <dbReference type="Proteomes" id="UP000307201"/>
    </source>
</evidence>
<dbReference type="EMBL" id="VBTE01000001">
    <property type="protein sequence ID" value="TLQ09586.1"/>
    <property type="molecule type" value="Genomic_DNA"/>
</dbReference>
<keyword evidence="3" id="KW-0031">Aminopeptidase</keyword>
<dbReference type="InterPro" id="IPR029149">
    <property type="entry name" value="Creatin/AminoP/Spt16_N"/>
</dbReference>
<dbReference type="InterPro" id="IPR036005">
    <property type="entry name" value="Creatinase/aminopeptidase-like"/>
</dbReference>
<feature type="region of interest" description="Disordered" evidence="1">
    <location>
        <begin position="1"/>
        <end position="22"/>
    </location>
</feature>
<name>A0A5R9C8E1_9LACT</name>
<organism evidence="3 4">
    <name type="scientific">Marinilactibacillus psychrotolerans</name>
    <dbReference type="NCBI Taxonomy" id="191770"/>
    <lineage>
        <taxon>Bacteria</taxon>
        <taxon>Bacillati</taxon>
        <taxon>Bacillota</taxon>
        <taxon>Bacilli</taxon>
        <taxon>Lactobacillales</taxon>
        <taxon>Carnobacteriaceae</taxon>
        <taxon>Marinilactibacillus</taxon>
    </lineage>
</organism>
<evidence type="ECO:0000256" key="1">
    <source>
        <dbReference type="SAM" id="MobiDB-lite"/>
    </source>
</evidence>
<evidence type="ECO:0000313" key="3">
    <source>
        <dbReference type="EMBL" id="TLQ09586.1"/>
    </source>
</evidence>
<dbReference type="Proteomes" id="UP000307201">
    <property type="component" value="Unassembled WGS sequence"/>
</dbReference>
<keyword evidence="3" id="KW-0378">Hydrolase</keyword>
<proteinExistence type="predicted"/>
<dbReference type="Pfam" id="PF01321">
    <property type="entry name" value="Creatinase_N"/>
    <property type="match status" value="1"/>
</dbReference>
<feature type="domain" description="Creatinase N-terminal" evidence="2">
    <location>
        <begin position="30"/>
        <end position="137"/>
    </location>
</feature>
<keyword evidence="3" id="KW-0645">Protease</keyword>
<dbReference type="AlphaFoldDB" id="A0A5R9C8E1"/>
<accession>A0A5R9C8E1</accession>
<comment type="caution">
    <text evidence="3">The sequence shown here is derived from an EMBL/GenBank/DDBJ whole genome shotgun (WGS) entry which is preliminary data.</text>
</comment>
<evidence type="ECO:0000259" key="2">
    <source>
        <dbReference type="Pfam" id="PF01321"/>
    </source>
</evidence>
<reference evidence="3 4" key="1">
    <citation type="submission" date="2019-05" db="EMBL/GenBank/DDBJ databases">
        <title>The metagenome of a microbial culture collection derived from dairy environment covers the genomic content of the human microbiome.</title>
        <authorList>
            <person name="Roder T."/>
            <person name="Wuthrich D."/>
            <person name="Sattari Z."/>
            <person name="Von Ah U."/>
            <person name="Bar C."/>
            <person name="Ronchi F."/>
            <person name="Macpherson A.J."/>
            <person name="Ganal-Vonarburg S.C."/>
            <person name="Bruggmann R."/>
            <person name="Vergeres G."/>
        </authorList>
    </citation>
    <scope>NUCLEOTIDE SEQUENCE [LARGE SCALE GENOMIC DNA]</scope>
    <source>
        <strain evidence="3 4">FAM 24235</strain>
    </source>
</reference>
<sequence>MNVQIKKVKEPKLDNSGKPMPLSAATINQRTQKVLKNMEEKELSSIIVYADKEHGSNFEYLVGFIPRFEEALLILNADGTSTLLLGNENYNKAQYSRLETKSIQVSLFSLPNQPMNSTKNLKEILAGVEIDTSKKIGLVGWKLIPEMIKEFDIPQFIIEAAYTIIDQKKLVNATGIFINPETGARITNNANEIAHYEYGSSLASDSMLEAMNNLEVGKKEIEIGEILNKHGQYNSVVTISAFGDRFIEGNLYPTQKTLDSGNKVSLTVGYRGGLSSRSGYAVMDEKELESVDENYLSDVVFPYFESYCYWLKNTTIGKSGGDFYKEFEETYPKVKYGWDLCPGHLTAEEEWLSSPIFEQSTARFQSGMIFQIDFIPHQKGHNSMSAESTVVLADKELRMAIENKYPEVWSRIENRRDYMLNELNIAIPEEILPLASTVGYYRPFLLNNEYCLTMKN</sequence>
<dbReference type="GO" id="GO:0004177">
    <property type="term" value="F:aminopeptidase activity"/>
    <property type="evidence" value="ECO:0007669"/>
    <property type="project" value="UniProtKB-KW"/>
</dbReference>
<protein>
    <submittedName>
        <fullName evidence="3">Xaa-Pro aminopeptidase</fullName>
    </submittedName>
</protein>